<dbReference type="InterPro" id="IPR004045">
    <property type="entry name" value="Glutathione_S-Trfase_N"/>
</dbReference>
<dbReference type="SFLD" id="SFLDG00358">
    <property type="entry name" value="Main_(cytGST)"/>
    <property type="match status" value="1"/>
</dbReference>
<accession>A0A377WBC0</accession>
<dbReference type="InterPro" id="IPR040079">
    <property type="entry name" value="Glutathione_S-Trfase"/>
</dbReference>
<dbReference type="SFLD" id="SFLDS00019">
    <property type="entry name" value="Glutathione_Transferase_(cytos"/>
    <property type="match status" value="1"/>
</dbReference>
<dbReference type="PANTHER" id="PTHR44051:SF19">
    <property type="entry name" value="DISULFIDE-BOND OXIDOREDUCTASE YFCG"/>
    <property type="match status" value="1"/>
</dbReference>
<dbReference type="GO" id="GO:0004364">
    <property type="term" value="F:glutathione transferase activity"/>
    <property type="evidence" value="ECO:0007669"/>
    <property type="project" value="UniProtKB-EC"/>
</dbReference>
<dbReference type="PROSITE" id="PS50404">
    <property type="entry name" value="GST_NTER"/>
    <property type="match status" value="1"/>
</dbReference>
<dbReference type="EMBL" id="UGLB01000003">
    <property type="protein sequence ID" value="STT50418.1"/>
    <property type="molecule type" value="Genomic_DNA"/>
</dbReference>
<dbReference type="AlphaFoldDB" id="A0A377WBC0"/>
<evidence type="ECO:0000259" key="3">
    <source>
        <dbReference type="PROSITE" id="PS50404"/>
    </source>
</evidence>
<protein>
    <submittedName>
        <fullName evidence="4">Glutathione S-transferase family protein</fullName>
        <ecNumber evidence="4">2.5.1.18</ecNumber>
    </submittedName>
</protein>
<dbReference type="Gene3D" id="1.20.1050.10">
    <property type="match status" value="1"/>
</dbReference>
<dbReference type="Proteomes" id="UP000255099">
    <property type="component" value="Unassembled WGS sequence"/>
</dbReference>
<feature type="domain" description="GST N-terminal" evidence="3">
    <location>
        <begin position="1"/>
        <end position="82"/>
    </location>
</feature>
<keyword evidence="2 4" id="KW-0808">Transferase</keyword>
<dbReference type="EC" id="2.5.1.18" evidence="4"/>
<dbReference type="SUPFAM" id="SSF52833">
    <property type="entry name" value="Thioredoxin-like"/>
    <property type="match status" value="1"/>
</dbReference>
<dbReference type="Gene3D" id="3.40.30.10">
    <property type="entry name" value="Glutaredoxin"/>
    <property type="match status" value="1"/>
</dbReference>
<dbReference type="InterPro" id="IPR036249">
    <property type="entry name" value="Thioredoxin-like_sf"/>
</dbReference>
<dbReference type="InterPro" id="IPR036282">
    <property type="entry name" value="Glutathione-S-Trfase_C_sf"/>
</dbReference>
<reference evidence="4 5" key="1">
    <citation type="submission" date="2018-06" db="EMBL/GenBank/DDBJ databases">
        <authorList>
            <consortium name="Pathogen Informatics"/>
            <person name="Doyle S."/>
        </authorList>
    </citation>
    <scope>NUCLEOTIDE SEQUENCE [LARGE SCALE GENOMIC DNA]</scope>
    <source>
        <strain evidence="4 5">NCTC9637</strain>
    </source>
</reference>
<evidence type="ECO:0000313" key="4">
    <source>
        <dbReference type="EMBL" id="STT50418.1"/>
    </source>
</evidence>
<dbReference type="Pfam" id="PF02798">
    <property type="entry name" value="GST_N"/>
    <property type="match status" value="1"/>
</dbReference>
<organism evidence="4 5">
    <name type="scientific">Klebsiella pneumoniae</name>
    <dbReference type="NCBI Taxonomy" id="573"/>
    <lineage>
        <taxon>Bacteria</taxon>
        <taxon>Pseudomonadati</taxon>
        <taxon>Pseudomonadota</taxon>
        <taxon>Gammaproteobacteria</taxon>
        <taxon>Enterobacterales</taxon>
        <taxon>Enterobacteriaceae</taxon>
        <taxon>Klebsiella/Raoultella group</taxon>
        <taxon>Klebsiella</taxon>
        <taxon>Klebsiella pneumoniae complex</taxon>
    </lineage>
</organism>
<sequence>MLTIWGRKTSSNVQALMWCVGELGLDYLRFDVGHRYGGTDGEAFYQLNPNRTVPVLQDGDNPPLWETGAILRYLASRYANDAFWPGDLLARTEVDRWAEWSKQNIALGFTAPVFWRVVRTPAAERDPQAIAAAVTALEQKAGDCRGTSRRQSLSGGRYVHPGRHPVWSCAVPLLCHRYHPSSPPPSCGVLCTANRTARLSPARHGQLRRTEGLKVVGSAS</sequence>
<evidence type="ECO:0000256" key="2">
    <source>
        <dbReference type="ARBA" id="ARBA00022679"/>
    </source>
</evidence>
<dbReference type="CDD" id="cd03047">
    <property type="entry name" value="GST_N_2"/>
    <property type="match status" value="1"/>
</dbReference>
<name>A0A377WBC0_KLEPN</name>
<evidence type="ECO:0000256" key="1">
    <source>
        <dbReference type="ARBA" id="ARBA00007409"/>
    </source>
</evidence>
<gene>
    <name evidence="4" type="primary">gstB_4</name>
    <name evidence="4" type="ORF">NCTC9637_05405</name>
</gene>
<dbReference type="FunFam" id="3.40.30.10:FF:000039">
    <property type="entry name" value="Glutathione S-transferase domain"/>
    <property type="match status" value="1"/>
</dbReference>
<comment type="similarity">
    <text evidence="1">Belongs to the GST superfamily.</text>
</comment>
<proteinExistence type="inferred from homology"/>
<evidence type="ECO:0000313" key="5">
    <source>
        <dbReference type="Proteomes" id="UP000255099"/>
    </source>
</evidence>
<dbReference type="PANTHER" id="PTHR44051">
    <property type="entry name" value="GLUTATHIONE S-TRANSFERASE-RELATED"/>
    <property type="match status" value="1"/>
</dbReference>
<dbReference type="SUPFAM" id="SSF47616">
    <property type="entry name" value="GST C-terminal domain-like"/>
    <property type="match status" value="1"/>
</dbReference>